<dbReference type="PANTHER" id="PTHR31025">
    <property type="entry name" value="SI:CH211-196P9.1-RELATED"/>
    <property type="match status" value="1"/>
</dbReference>
<comment type="caution">
    <text evidence="1">The sequence shown here is derived from an EMBL/GenBank/DDBJ whole genome shotgun (WGS) entry which is preliminary data.</text>
</comment>
<keyword evidence="2" id="KW-1185">Reference proteome</keyword>
<protein>
    <recommendedName>
        <fullName evidence="3">Sterile alpha motif domain-containing protein 3</fullName>
    </recommendedName>
</protein>
<evidence type="ECO:0000313" key="1">
    <source>
        <dbReference type="EMBL" id="GBM24916.1"/>
    </source>
</evidence>
<evidence type="ECO:0008006" key="3">
    <source>
        <dbReference type="Google" id="ProtNLM"/>
    </source>
</evidence>
<reference evidence="1 2" key="1">
    <citation type="journal article" date="2019" name="Sci. Rep.">
        <title>Orb-weaving spider Araneus ventricosus genome elucidates the spidroin gene catalogue.</title>
        <authorList>
            <person name="Kono N."/>
            <person name="Nakamura H."/>
            <person name="Ohtoshi R."/>
            <person name="Moran D.A.P."/>
            <person name="Shinohara A."/>
            <person name="Yoshida Y."/>
            <person name="Fujiwara M."/>
            <person name="Mori M."/>
            <person name="Tomita M."/>
            <person name="Arakawa K."/>
        </authorList>
    </citation>
    <scope>NUCLEOTIDE SEQUENCE [LARGE SCALE GENOMIC DNA]</scope>
</reference>
<dbReference type="Proteomes" id="UP000499080">
    <property type="component" value="Unassembled WGS sequence"/>
</dbReference>
<accession>A0A4Y2E9A1</accession>
<dbReference type="AlphaFoldDB" id="A0A4Y2E9A1"/>
<sequence>MKVFIQYKTSSKVREIADGQQLIDVIESTFEISRNYISLLKYDADFNEYVDYEYPSSLEEKTKIRVVDSSPNIDYNYTVEHIDETAVSSHLEDINPEVILNLKPQWPLGIKLPIEDFSRQLLEALEKEKNLAWVQSSELVSHLANYAYKYKKYPNKQERLQICEELVNRFPYLKCEIGLEVGGWEIKLFNKLKKIRHSDPSLETELNRMKRKTNSGIVPKRMKLNPEKGEVNWAPDHIEGEDELSQTTHRQIMIEESKKSISFQNKIKTKSLMALTFSFRRNSINNNSTIQYLKEQYPLFFQEEEQYDELQRLTAVDIKESFKEVKAYSYQLLELFREKNSDSLKDIKIKIEAILQSSEDENMKASLGLYLLLYLLKEPVECFVEEVTSDVEDLQSVVLKIFAVGNFEDSNFCIVAENDILFRTNNFITAVGMLMPFFYDKYYVPKKYYFHSQIHSKVYNEN</sequence>
<organism evidence="1 2">
    <name type="scientific">Araneus ventricosus</name>
    <name type="common">Orbweaver spider</name>
    <name type="synonym">Epeira ventricosa</name>
    <dbReference type="NCBI Taxonomy" id="182803"/>
    <lineage>
        <taxon>Eukaryota</taxon>
        <taxon>Metazoa</taxon>
        <taxon>Ecdysozoa</taxon>
        <taxon>Arthropoda</taxon>
        <taxon>Chelicerata</taxon>
        <taxon>Arachnida</taxon>
        <taxon>Araneae</taxon>
        <taxon>Araneomorphae</taxon>
        <taxon>Entelegynae</taxon>
        <taxon>Araneoidea</taxon>
        <taxon>Araneidae</taxon>
        <taxon>Araneus</taxon>
    </lineage>
</organism>
<evidence type="ECO:0000313" key="2">
    <source>
        <dbReference type="Proteomes" id="UP000499080"/>
    </source>
</evidence>
<dbReference type="OrthoDB" id="5965259at2759"/>
<dbReference type="EMBL" id="BGPR01000528">
    <property type="protein sequence ID" value="GBM24916.1"/>
    <property type="molecule type" value="Genomic_DNA"/>
</dbReference>
<dbReference type="PANTHER" id="PTHR31025:SF9">
    <property type="entry name" value="SI:DKEY-286J15.1"/>
    <property type="match status" value="1"/>
</dbReference>
<name>A0A4Y2E9A1_ARAVE</name>
<gene>
    <name evidence="1" type="ORF">AVEN_23449_1</name>
</gene>
<proteinExistence type="predicted"/>